<sequence>MACDEVIRRTTSLAVPTPPSSNDKIQYVLLGILNCFFFGVGMIVLGALKNDTPDILIGVFQLLIPFVGWIWAIIWGVLMVLRALQ</sequence>
<evidence type="ECO:0000256" key="1">
    <source>
        <dbReference type="SAM" id="Phobius"/>
    </source>
</evidence>
<evidence type="ECO:0000313" key="2">
    <source>
        <dbReference type="EMBL" id="CBZ53313.1"/>
    </source>
</evidence>
<evidence type="ECO:0008006" key="5">
    <source>
        <dbReference type="Google" id="ProtNLM"/>
    </source>
</evidence>
<evidence type="ECO:0000313" key="4">
    <source>
        <dbReference type="Proteomes" id="UP000007494"/>
    </source>
</evidence>
<dbReference type="OMA" id="HFMPSAI"/>
<dbReference type="InParanoid" id="F0VHV2"/>
<dbReference type="RefSeq" id="XP_003883345.1">
    <property type="nucleotide sequence ID" value="XM_003883296.1"/>
</dbReference>
<feature type="transmembrane region" description="Helical" evidence="1">
    <location>
        <begin position="25"/>
        <end position="48"/>
    </location>
</feature>
<accession>F0VHV2</accession>
<reference evidence="3" key="4">
    <citation type="journal article" date="2015" name="PLoS ONE">
        <title>Comprehensive Evaluation of Toxoplasma gondii VEG and Neospora caninum LIV Genomes with Tachyzoite Stage Transcriptome and Proteome Defines Novel Transcript Features.</title>
        <authorList>
            <person name="Ramaprasad A."/>
            <person name="Mourier T."/>
            <person name="Naeem R."/>
            <person name="Malas T.B."/>
            <person name="Moussa E."/>
            <person name="Panigrahi A."/>
            <person name="Vermont S.J."/>
            <person name="Otto T.D."/>
            <person name="Wastling J."/>
            <person name="Pain A."/>
        </authorList>
    </citation>
    <scope>NUCLEOTIDE SEQUENCE</scope>
    <source>
        <strain evidence="3">Liverpool</strain>
    </source>
</reference>
<dbReference type="AlphaFoldDB" id="F0VHV2"/>
<dbReference type="EMBL" id="LN714483">
    <property type="protein sequence ID" value="CEL67299.1"/>
    <property type="molecule type" value="Genomic_DNA"/>
</dbReference>
<reference evidence="2" key="1">
    <citation type="submission" date="2011-02" db="EMBL/GenBank/DDBJ databases">
        <authorList>
            <person name="Aslett M."/>
        </authorList>
    </citation>
    <scope>NUCLEOTIDE SEQUENCE</scope>
    <source>
        <strain evidence="2">Liverpool</strain>
    </source>
</reference>
<dbReference type="EMBL" id="FR823390">
    <property type="protein sequence ID" value="CBZ53313.1"/>
    <property type="molecule type" value="Genomic_DNA"/>
</dbReference>
<feature type="transmembrane region" description="Helical" evidence="1">
    <location>
        <begin position="55"/>
        <end position="81"/>
    </location>
</feature>
<dbReference type="Proteomes" id="UP000007494">
    <property type="component" value="Chromosome VIII"/>
</dbReference>
<name>F0VHV2_NEOCL</name>
<dbReference type="OrthoDB" id="361532at2759"/>
<gene>
    <name evidence="3" type="ORF">BN1204_031000</name>
    <name evidence="2" type="ORF">NCLIV_031000</name>
</gene>
<reference evidence="2" key="2">
    <citation type="submission" date="2011-03" db="EMBL/GenBank/DDBJ databases">
        <title>Comparative genomics and transcriptomics of Neospora caninum and Toxoplasma gondii.</title>
        <authorList>
            <person name="Reid A.J."/>
            <person name="Sohal A."/>
            <person name="Harris D."/>
            <person name="Quail M."/>
            <person name="Sanders M."/>
            <person name="Berriman M."/>
            <person name="Wastling J.M."/>
            <person name="Pain A."/>
        </authorList>
    </citation>
    <scope>NUCLEOTIDE SEQUENCE</scope>
    <source>
        <strain evidence="2">Liverpool</strain>
    </source>
</reference>
<reference evidence="4" key="3">
    <citation type="journal article" date="2012" name="PLoS Pathog.">
        <title>Comparative genomics of the apicomplexan parasites Toxoplasma gondii and Neospora caninum: Coccidia differing in host range and transmission strategy.</title>
        <authorList>
            <person name="Reid A.J."/>
            <person name="Vermont S.J."/>
            <person name="Cotton J.A."/>
            <person name="Harris D."/>
            <person name="Hill-Cawthorne G.A."/>
            <person name="Konen-Waisman S."/>
            <person name="Latham S.M."/>
            <person name="Mourier T."/>
            <person name="Norton R."/>
            <person name="Quail M.A."/>
            <person name="Sanders M."/>
            <person name="Shanmugam D."/>
            <person name="Sohal A."/>
            <person name="Wasmuth J.D."/>
            <person name="Brunk B."/>
            <person name="Grigg M.E."/>
            <person name="Howard J.C."/>
            <person name="Parkinson J."/>
            <person name="Roos D.S."/>
            <person name="Trees A.J."/>
            <person name="Berriman M."/>
            <person name="Pain A."/>
            <person name="Wastling J.M."/>
        </authorList>
    </citation>
    <scope>NUCLEOTIDE SEQUENCE [LARGE SCALE GENOMIC DNA]</scope>
    <source>
        <strain evidence="4">Liverpool</strain>
    </source>
</reference>
<dbReference type="GeneID" id="13443751"/>
<keyword evidence="1" id="KW-1133">Transmembrane helix</keyword>
<dbReference type="eggNOG" id="ENOG502SC3H">
    <property type="taxonomic scope" value="Eukaryota"/>
</dbReference>
<evidence type="ECO:0000313" key="3">
    <source>
        <dbReference type="EMBL" id="CEL67299.1"/>
    </source>
</evidence>
<keyword evidence="4" id="KW-1185">Reference proteome</keyword>
<proteinExistence type="predicted"/>
<dbReference type="VEuPathDB" id="ToxoDB:NCLIV_031000"/>
<protein>
    <recommendedName>
        <fullName evidence="5">Transmembrane protein</fullName>
    </recommendedName>
</protein>
<keyword evidence="1" id="KW-0812">Transmembrane</keyword>
<organism evidence="2 4">
    <name type="scientific">Neospora caninum (strain Liverpool)</name>
    <dbReference type="NCBI Taxonomy" id="572307"/>
    <lineage>
        <taxon>Eukaryota</taxon>
        <taxon>Sar</taxon>
        <taxon>Alveolata</taxon>
        <taxon>Apicomplexa</taxon>
        <taxon>Conoidasida</taxon>
        <taxon>Coccidia</taxon>
        <taxon>Eucoccidiorida</taxon>
        <taxon>Eimeriorina</taxon>
        <taxon>Sarcocystidae</taxon>
        <taxon>Neospora</taxon>
    </lineage>
</organism>
<keyword evidence="1" id="KW-0472">Membrane</keyword>